<evidence type="ECO:0000256" key="1">
    <source>
        <dbReference type="SAM" id="Coils"/>
    </source>
</evidence>
<feature type="coiled-coil region" evidence="1">
    <location>
        <begin position="57"/>
        <end position="84"/>
    </location>
</feature>
<comment type="caution">
    <text evidence="2">The sequence shown here is derived from an EMBL/GenBank/DDBJ whole genome shotgun (WGS) entry which is preliminary data.</text>
</comment>
<protein>
    <submittedName>
        <fullName evidence="2">Uncharacterized protein</fullName>
    </submittedName>
</protein>
<name>A0AAP0NUR5_9MAGN</name>
<accession>A0AAP0NUR5</accession>
<evidence type="ECO:0000313" key="2">
    <source>
        <dbReference type="EMBL" id="KAK9117236.1"/>
    </source>
</evidence>
<proteinExistence type="predicted"/>
<organism evidence="2 3">
    <name type="scientific">Stephania japonica</name>
    <dbReference type="NCBI Taxonomy" id="461633"/>
    <lineage>
        <taxon>Eukaryota</taxon>
        <taxon>Viridiplantae</taxon>
        <taxon>Streptophyta</taxon>
        <taxon>Embryophyta</taxon>
        <taxon>Tracheophyta</taxon>
        <taxon>Spermatophyta</taxon>
        <taxon>Magnoliopsida</taxon>
        <taxon>Ranunculales</taxon>
        <taxon>Menispermaceae</taxon>
        <taxon>Menispermoideae</taxon>
        <taxon>Cissampelideae</taxon>
        <taxon>Stephania</taxon>
    </lineage>
</organism>
<keyword evidence="1" id="KW-0175">Coiled coil</keyword>
<gene>
    <name evidence="2" type="ORF">Sjap_016183</name>
</gene>
<dbReference type="EMBL" id="JBBNAE010000006">
    <property type="protein sequence ID" value="KAK9117236.1"/>
    <property type="molecule type" value="Genomic_DNA"/>
</dbReference>
<dbReference type="AlphaFoldDB" id="A0AAP0NUR5"/>
<reference evidence="2 3" key="1">
    <citation type="submission" date="2024-01" db="EMBL/GenBank/DDBJ databases">
        <title>Genome assemblies of Stephania.</title>
        <authorList>
            <person name="Yang L."/>
        </authorList>
    </citation>
    <scope>NUCLEOTIDE SEQUENCE [LARGE SCALE GENOMIC DNA]</scope>
    <source>
        <strain evidence="2">QJT</strain>
        <tissue evidence="2">Leaf</tissue>
    </source>
</reference>
<keyword evidence="3" id="KW-1185">Reference proteome</keyword>
<sequence>MRCLQVLQKKVHAWVHFCALFPARRATEVHQHSQDLRHQQHDVEAVADAFLATLEKKKGRKREVQRLQNELDAANANLIRYACNEIAPAPLPIATLTQQQRPISNLGGNYGAGGGGGPLLHGVRILIKEVEELEMMIKGACDDDDEELFN</sequence>
<evidence type="ECO:0000313" key="3">
    <source>
        <dbReference type="Proteomes" id="UP001417504"/>
    </source>
</evidence>
<dbReference type="Proteomes" id="UP001417504">
    <property type="component" value="Unassembled WGS sequence"/>
</dbReference>